<feature type="domain" description="HTH tetR-type" evidence="4">
    <location>
        <begin position="28"/>
        <end position="88"/>
    </location>
</feature>
<dbReference type="Gene3D" id="1.10.10.60">
    <property type="entry name" value="Homeodomain-like"/>
    <property type="match status" value="1"/>
</dbReference>
<reference evidence="6" key="1">
    <citation type="journal article" date="2019" name="Int. J. Syst. Evol. Microbiol.">
        <title>The Global Catalogue of Microorganisms (GCM) 10K type strain sequencing project: providing services to taxonomists for standard genome sequencing and annotation.</title>
        <authorList>
            <consortium name="The Broad Institute Genomics Platform"/>
            <consortium name="The Broad Institute Genome Sequencing Center for Infectious Disease"/>
            <person name="Wu L."/>
            <person name="Ma J."/>
        </authorList>
    </citation>
    <scope>NUCLEOTIDE SEQUENCE [LARGE SCALE GENOMIC DNA]</scope>
    <source>
        <strain evidence="6">TBRC 5832</strain>
    </source>
</reference>
<evidence type="ECO:0000256" key="2">
    <source>
        <dbReference type="PROSITE-ProRule" id="PRU00335"/>
    </source>
</evidence>
<comment type="caution">
    <text evidence="5">The sequence shown here is derived from an EMBL/GenBank/DDBJ whole genome shotgun (WGS) entry which is preliminary data.</text>
</comment>
<dbReference type="InterPro" id="IPR036271">
    <property type="entry name" value="Tet_transcr_reg_TetR-rel_C_sf"/>
</dbReference>
<dbReference type="Proteomes" id="UP001595867">
    <property type="component" value="Unassembled WGS sequence"/>
</dbReference>
<evidence type="ECO:0000313" key="6">
    <source>
        <dbReference type="Proteomes" id="UP001595867"/>
    </source>
</evidence>
<dbReference type="Pfam" id="PF17920">
    <property type="entry name" value="TetR_C_16"/>
    <property type="match status" value="1"/>
</dbReference>
<evidence type="ECO:0000256" key="3">
    <source>
        <dbReference type="SAM" id="MobiDB-lite"/>
    </source>
</evidence>
<feature type="DNA-binding region" description="H-T-H motif" evidence="2">
    <location>
        <begin position="51"/>
        <end position="70"/>
    </location>
</feature>
<dbReference type="EMBL" id="JBHSBL010000002">
    <property type="protein sequence ID" value="MFC4063553.1"/>
    <property type="molecule type" value="Genomic_DNA"/>
</dbReference>
<accession>A0ABV8IMA5</accession>
<proteinExistence type="predicted"/>
<evidence type="ECO:0000259" key="4">
    <source>
        <dbReference type="PROSITE" id="PS50977"/>
    </source>
</evidence>
<dbReference type="InterPro" id="IPR009057">
    <property type="entry name" value="Homeodomain-like_sf"/>
</dbReference>
<sequence length="206" mass="22329">MSPTPAVTSPSAGQEVTPQGDRPERKGERTKRRILETARRVFAENGFERATIRAIAVAAGVDKSSVIQYFGTKRELFRAAVHWEIPIRDLTTDDPTSSIDNYLRAMLSTWAADPDSPMAVLLRASMTSEEAAEILRDHISGEAVGALAETLDGPDARLRAALAGAMMMGIATQRYLLRMPDVAGADLEDVLRLAGPAMRAVIAPER</sequence>
<dbReference type="SUPFAM" id="SSF46689">
    <property type="entry name" value="Homeodomain-like"/>
    <property type="match status" value="1"/>
</dbReference>
<dbReference type="PROSITE" id="PS50977">
    <property type="entry name" value="HTH_TETR_2"/>
    <property type="match status" value="1"/>
</dbReference>
<dbReference type="Gene3D" id="1.10.357.10">
    <property type="entry name" value="Tetracycline Repressor, domain 2"/>
    <property type="match status" value="1"/>
</dbReference>
<evidence type="ECO:0000256" key="1">
    <source>
        <dbReference type="ARBA" id="ARBA00023125"/>
    </source>
</evidence>
<dbReference type="InterPro" id="IPR050109">
    <property type="entry name" value="HTH-type_TetR-like_transc_reg"/>
</dbReference>
<feature type="compositionally biased region" description="Basic and acidic residues" evidence="3">
    <location>
        <begin position="21"/>
        <end position="31"/>
    </location>
</feature>
<dbReference type="PANTHER" id="PTHR30055:SF235">
    <property type="entry name" value="TRANSCRIPTIONAL REGULATORY PROTEIN"/>
    <property type="match status" value="1"/>
</dbReference>
<evidence type="ECO:0000313" key="5">
    <source>
        <dbReference type="EMBL" id="MFC4063553.1"/>
    </source>
</evidence>
<dbReference type="PANTHER" id="PTHR30055">
    <property type="entry name" value="HTH-TYPE TRANSCRIPTIONAL REGULATOR RUTR"/>
    <property type="match status" value="1"/>
</dbReference>
<dbReference type="Pfam" id="PF00440">
    <property type="entry name" value="TetR_N"/>
    <property type="match status" value="1"/>
</dbReference>
<feature type="region of interest" description="Disordered" evidence="3">
    <location>
        <begin position="1"/>
        <end position="31"/>
    </location>
</feature>
<protein>
    <submittedName>
        <fullName evidence="5">TetR/AcrR family transcriptional regulator</fullName>
    </submittedName>
</protein>
<keyword evidence="6" id="KW-1185">Reference proteome</keyword>
<dbReference type="PRINTS" id="PR00455">
    <property type="entry name" value="HTHTETR"/>
</dbReference>
<gene>
    <name evidence="5" type="ORF">ACFO0C_01325</name>
</gene>
<dbReference type="SUPFAM" id="SSF48498">
    <property type="entry name" value="Tetracyclin repressor-like, C-terminal domain"/>
    <property type="match status" value="1"/>
</dbReference>
<dbReference type="RefSeq" id="WP_378064576.1">
    <property type="nucleotide sequence ID" value="NZ_JBHSBL010000002.1"/>
</dbReference>
<keyword evidence="1 2" id="KW-0238">DNA-binding</keyword>
<organism evidence="5 6">
    <name type="scientific">Actinoplanes subglobosus</name>
    <dbReference type="NCBI Taxonomy" id="1547892"/>
    <lineage>
        <taxon>Bacteria</taxon>
        <taxon>Bacillati</taxon>
        <taxon>Actinomycetota</taxon>
        <taxon>Actinomycetes</taxon>
        <taxon>Micromonosporales</taxon>
        <taxon>Micromonosporaceae</taxon>
        <taxon>Actinoplanes</taxon>
    </lineage>
</organism>
<dbReference type="InterPro" id="IPR041678">
    <property type="entry name" value="TetR_C_16"/>
</dbReference>
<name>A0ABV8IMA5_9ACTN</name>
<dbReference type="InterPro" id="IPR001647">
    <property type="entry name" value="HTH_TetR"/>
</dbReference>
<feature type="compositionally biased region" description="Polar residues" evidence="3">
    <location>
        <begin position="1"/>
        <end position="17"/>
    </location>
</feature>